<dbReference type="PANTHER" id="PTHR30098">
    <property type="entry name" value="LEUCYL/PHENYLALANYL-TRNA--PROTEIN TRANSFERASE"/>
    <property type="match status" value="1"/>
</dbReference>
<evidence type="ECO:0000256" key="15">
    <source>
        <dbReference type="HAMAP-Rule" id="MF_00688"/>
    </source>
</evidence>
<dbReference type="Gene3D" id="3.40.630.70">
    <property type="entry name" value="Leucyl/phenylalanyl-tRNA-protein transferase, C-terminal domain"/>
    <property type="match status" value="1"/>
</dbReference>
<evidence type="ECO:0000256" key="6">
    <source>
        <dbReference type="ARBA" id="ARBA00050652"/>
    </source>
</evidence>
<keyword evidence="3 15" id="KW-0808">Transferase</keyword>
<dbReference type="EMBL" id="CP138327">
    <property type="protein sequence ID" value="WXU00104.1"/>
    <property type="molecule type" value="Genomic_DNA"/>
</dbReference>
<comment type="similarity">
    <text evidence="9 15">Belongs to the L/F-transferase family.</text>
</comment>
<evidence type="ECO:0000256" key="4">
    <source>
        <dbReference type="ARBA" id="ARBA00023315"/>
    </source>
</evidence>
<organism evidence="16">
    <name type="scientific">Catillopecten margaritatus gill symbiont</name>
    <dbReference type="NCBI Taxonomy" id="3083288"/>
    <lineage>
        <taxon>Bacteria</taxon>
        <taxon>Pseudomonadati</taxon>
        <taxon>Pseudomonadota</taxon>
        <taxon>Gammaproteobacteria</taxon>
        <taxon>sulfur-oxidizing symbionts</taxon>
    </lineage>
</organism>
<dbReference type="NCBIfam" id="TIGR00667">
    <property type="entry name" value="aat"/>
    <property type="match status" value="1"/>
</dbReference>
<sequence length="224" mass="25148">MIDIPQAFILQSHDTPFPDVSLALDEPNGLIAIGGDLSSERLINAYQQGIFPWYSEGEPVLWYSPNPRMIITPDTLHISKSLAKTLKSKQSKQFEIKTNTDFPSVIHHCKSVVRKDQNGTWIDTDMVRAYTELHKQGVVQSVELYQGNQLVGGLYGVSMGKVFFGESMFSKVDNASKIAFVHLVQKMGYELIDCQVESAHLKSLGAFNITRDAFIQKLQELLLK</sequence>
<dbReference type="GO" id="GO:0005737">
    <property type="term" value="C:cytoplasm"/>
    <property type="evidence" value="ECO:0007669"/>
    <property type="project" value="UniProtKB-SubCell"/>
</dbReference>
<dbReference type="EC" id="2.3.2.6" evidence="10 15"/>
<evidence type="ECO:0000256" key="9">
    <source>
        <dbReference type="ARBA" id="ARBA00061535"/>
    </source>
</evidence>
<evidence type="ECO:0000256" key="2">
    <source>
        <dbReference type="ARBA" id="ARBA00022490"/>
    </source>
</evidence>
<proteinExistence type="inferred from homology"/>
<evidence type="ECO:0000256" key="10">
    <source>
        <dbReference type="ARBA" id="ARBA00066767"/>
    </source>
</evidence>
<keyword evidence="2 15" id="KW-0963">Cytoplasm</keyword>
<reference evidence="16" key="1">
    <citation type="submission" date="2023-10" db="EMBL/GenBank/DDBJ databases">
        <title>The first scallop-associated chemosynthetic bacterial symbiont.</title>
        <authorList>
            <person name="Lin Y.-T."/>
            <person name="Sun J."/>
            <person name="Ip J.C.-H."/>
            <person name="He X."/>
            <person name="Gao Z.-M."/>
            <person name="Perez M."/>
            <person name="Xu T."/>
            <person name="Qian P.-Y."/>
            <person name="Qiu J.-W."/>
        </authorList>
    </citation>
    <scope>NUCLEOTIDE SEQUENCE</scope>
    <source>
        <strain evidence="16">Gill1</strain>
    </source>
</reference>
<dbReference type="Gene3D" id="3.30.70.3550">
    <property type="entry name" value="Leucyl/phenylalanyl-tRNA-protein transferase, N-terminal domain"/>
    <property type="match status" value="1"/>
</dbReference>
<evidence type="ECO:0000256" key="3">
    <source>
        <dbReference type="ARBA" id="ARBA00022679"/>
    </source>
</evidence>
<dbReference type="GO" id="GO:0008914">
    <property type="term" value="F:leucyl-tRNA--protein transferase activity"/>
    <property type="evidence" value="ECO:0007669"/>
    <property type="project" value="UniProtKB-UniRule"/>
</dbReference>
<evidence type="ECO:0000256" key="1">
    <source>
        <dbReference type="ARBA" id="ARBA00004496"/>
    </source>
</evidence>
<dbReference type="GO" id="GO:0030163">
    <property type="term" value="P:protein catabolic process"/>
    <property type="evidence" value="ECO:0007669"/>
    <property type="project" value="UniProtKB-UniRule"/>
</dbReference>
<evidence type="ECO:0000256" key="8">
    <source>
        <dbReference type="ARBA" id="ARBA00054043"/>
    </source>
</evidence>
<comment type="catalytic activity">
    <reaction evidence="6 15">
        <text>N-terminal L-arginyl-[protein] + L-leucyl-tRNA(Leu) = N-terminal L-leucyl-L-arginyl-[protein] + tRNA(Leu) + H(+)</text>
        <dbReference type="Rhea" id="RHEA:50416"/>
        <dbReference type="Rhea" id="RHEA-COMP:9613"/>
        <dbReference type="Rhea" id="RHEA-COMP:9622"/>
        <dbReference type="Rhea" id="RHEA-COMP:12672"/>
        <dbReference type="Rhea" id="RHEA-COMP:12673"/>
        <dbReference type="ChEBI" id="CHEBI:15378"/>
        <dbReference type="ChEBI" id="CHEBI:64719"/>
        <dbReference type="ChEBI" id="CHEBI:78442"/>
        <dbReference type="ChEBI" id="CHEBI:78494"/>
        <dbReference type="ChEBI" id="CHEBI:133044"/>
        <dbReference type="EC" id="2.3.2.6"/>
    </reaction>
</comment>
<name>A0AAU6PGE2_9GAMM</name>
<comment type="subcellular location">
    <subcellularLocation>
        <location evidence="1 15">Cytoplasm</location>
    </subcellularLocation>
</comment>
<evidence type="ECO:0000256" key="7">
    <source>
        <dbReference type="ARBA" id="ARBA00051538"/>
    </source>
</evidence>
<dbReference type="Pfam" id="PF03588">
    <property type="entry name" value="Leu_Phe_trans"/>
    <property type="match status" value="1"/>
</dbReference>
<dbReference type="InterPro" id="IPR042203">
    <property type="entry name" value="Leu/Phe-tRNA_Trfase_C"/>
</dbReference>
<evidence type="ECO:0000256" key="11">
    <source>
        <dbReference type="ARBA" id="ARBA00074372"/>
    </source>
</evidence>
<keyword evidence="4 15" id="KW-0012">Acyltransferase</keyword>
<evidence type="ECO:0000256" key="5">
    <source>
        <dbReference type="ARBA" id="ARBA00050607"/>
    </source>
</evidence>
<evidence type="ECO:0000256" key="13">
    <source>
        <dbReference type="ARBA" id="ARBA00077165"/>
    </source>
</evidence>
<protein>
    <recommendedName>
        <fullName evidence="11 15">Leucyl/phenylalanyl-tRNA--protein transferase</fullName>
        <ecNumber evidence="10 15">2.3.2.6</ecNumber>
    </recommendedName>
    <alternativeName>
        <fullName evidence="12 15">L/F-transferase</fullName>
    </alternativeName>
    <alternativeName>
        <fullName evidence="13 15">Leucyltransferase</fullName>
    </alternativeName>
    <alternativeName>
        <fullName evidence="14 15">Phenyalanyltransferase</fullName>
    </alternativeName>
</protein>
<dbReference type="InterPro" id="IPR004616">
    <property type="entry name" value="Leu/Phe-tRNA_Trfase"/>
</dbReference>
<comment type="function">
    <text evidence="8 15">Functions in the N-end rule pathway of protein degradation where it conjugates Leu, Phe and, less efficiently, Met from aminoacyl-tRNAs to the N-termini of proteins containing an N-terminal arginine or lysine.</text>
</comment>
<comment type="catalytic activity">
    <reaction evidence="5 15">
        <text>L-phenylalanyl-tRNA(Phe) + an N-terminal L-alpha-aminoacyl-[protein] = an N-terminal L-phenylalanyl-L-alpha-aminoacyl-[protein] + tRNA(Phe)</text>
        <dbReference type="Rhea" id="RHEA:43632"/>
        <dbReference type="Rhea" id="RHEA-COMP:9668"/>
        <dbReference type="Rhea" id="RHEA-COMP:9699"/>
        <dbReference type="Rhea" id="RHEA-COMP:10636"/>
        <dbReference type="Rhea" id="RHEA-COMP:10637"/>
        <dbReference type="ChEBI" id="CHEBI:78442"/>
        <dbReference type="ChEBI" id="CHEBI:78531"/>
        <dbReference type="ChEBI" id="CHEBI:78597"/>
        <dbReference type="ChEBI" id="CHEBI:83561"/>
        <dbReference type="EC" id="2.3.2.6"/>
    </reaction>
</comment>
<dbReference type="InterPro" id="IPR016181">
    <property type="entry name" value="Acyl_CoA_acyltransferase"/>
</dbReference>
<comment type="catalytic activity">
    <reaction evidence="7 15">
        <text>N-terminal L-lysyl-[protein] + L-leucyl-tRNA(Leu) = N-terminal L-leucyl-L-lysyl-[protein] + tRNA(Leu) + H(+)</text>
        <dbReference type="Rhea" id="RHEA:12340"/>
        <dbReference type="Rhea" id="RHEA-COMP:9613"/>
        <dbReference type="Rhea" id="RHEA-COMP:9622"/>
        <dbReference type="Rhea" id="RHEA-COMP:12670"/>
        <dbReference type="Rhea" id="RHEA-COMP:12671"/>
        <dbReference type="ChEBI" id="CHEBI:15378"/>
        <dbReference type="ChEBI" id="CHEBI:65249"/>
        <dbReference type="ChEBI" id="CHEBI:78442"/>
        <dbReference type="ChEBI" id="CHEBI:78494"/>
        <dbReference type="ChEBI" id="CHEBI:133043"/>
        <dbReference type="EC" id="2.3.2.6"/>
    </reaction>
</comment>
<dbReference type="InterPro" id="IPR042221">
    <property type="entry name" value="Leu/Phe-tRNA_Trfase_N"/>
</dbReference>
<dbReference type="PANTHER" id="PTHR30098:SF2">
    <property type="entry name" value="LEUCYL_PHENYLALANYL-TRNA--PROTEIN TRANSFERASE"/>
    <property type="match status" value="1"/>
</dbReference>
<gene>
    <name evidence="15 16" type="primary">aat</name>
    <name evidence="16" type="ORF">Ctma_0815</name>
</gene>
<dbReference type="HAMAP" id="MF_00688">
    <property type="entry name" value="Leu_Phe_trans"/>
    <property type="match status" value="1"/>
</dbReference>
<dbReference type="FunFam" id="3.30.70.3550:FF:000001">
    <property type="entry name" value="Leucyl/phenylalanyl-tRNA--protein transferase"/>
    <property type="match status" value="1"/>
</dbReference>
<accession>A0AAU6PGE2</accession>
<evidence type="ECO:0000256" key="14">
    <source>
        <dbReference type="ARBA" id="ARBA00083640"/>
    </source>
</evidence>
<evidence type="ECO:0000256" key="12">
    <source>
        <dbReference type="ARBA" id="ARBA00077136"/>
    </source>
</evidence>
<dbReference type="SUPFAM" id="SSF55729">
    <property type="entry name" value="Acyl-CoA N-acyltransferases (Nat)"/>
    <property type="match status" value="1"/>
</dbReference>
<dbReference type="AlphaFoldDB" id="A0AAU6PGE2"/>
<evidence type="ECO:0000313" key="16">
    <source>
        <dbReference type="EMBL" id="WXU00104.1"/>
    </source>
</evidence>